<evidence type="ECO:0000256" key="4">
    <source>
        <dbReference type="ARBA" id="ARBA00022833"/>
    </source>
</evidence>
<dbReference type="GO" id="GO:0046872">
    <property type="term" value="F:metal ion binding"/>
    <property type="evidence" value="ECO:0007669"/>
    <property type="project" value="UniProtKB-KW"/>
</dbReference>
<dbReference type="SUPFAM" id="SSF55486">
    <property type="entry name" value="Metalloproteases ('zincins'), catalytic domain"/>
    <property type="match status" value="1"/>
</dbReference>
<dbReference type="Proteomes" id="UP000695007">
    <property type="component" value="Unplaced"/>
</dbReference>
<evidence type="ECO:0000256" key="2">
    <source>
        <dbReference type="ARBA" id="ARBA00022723"/>
    </source>
</evidence>
<sequence length="608" mass="68343">MQRIEGLSNRKKRSSDFENKYRDGNNVTSTLTIELAVFLDAAAYGLFLPRVAINEDRLLELLLAYINNIQALYHHPSLGRRIDLRLVRLELMERQPEELAHLDGERAQLLDTFCGYSKANNPHGDEDPRHWDLALYLSGLDFYALEDGKRNPVTMGLAPVGGVCWPEYSCVIAEFGVSNRFGKPYPSAGFTSIYIAAHEIAHNLGMQHDSTGNDCPRDGYIMSPSRGTEGESQWSSCSRLVASSLATSKACLLDGSDEPVDHRLEHEGRYGSRPGRTWTAKHQCELLLRDREAVADSLEEICRALRCRSPSRTGFYLAGPALDGTKCSEMGAECTAGECLAREEEWQQIGEHTMTTSPGPRGWSAWIEGKCESGCIRGSLGYVERKRTCHGEEACPGLSFDGRLCKDGRICEKSQRKRLSIEEFAGKRCLEYKSHVADIDGAAGGLQASHEESRPWVACAVFCKTRNALSYYSPRLELNDLGINPYFPDGTWCHKDERGENYFCRRHHCLPETFRFGKELLVDEEEEKLEKRLGAMNAGPGDWRPPLDLRRYFGLGLDGKPLLTSLESRLLEDATPPKDGESWLDNKDYIELPLDYLLRHRQTHAVPV</sequence>
<dbReference type="GO" id="GO:0006508">
    <property type="term" value="P:proteolysis"/>
    <property type="evidence" value="ECO:0007669"/>
    <property type="project" value="UniProtKB-KW"/>
</dbReference>
<reference evidence="12" key="1">
    <citation type="submission" date="2025-08" db="UniProtKB">
        <authorList>
            <consortium name="RefSeq"/>
        </authorList>
    </citation>
    <scope>IDENTIFICATION</scope>
</reference>
<dbReference type="InterPro" id="IPR001590">
    <property type="entry name" value="Peptidase_M12B"/>
</dbReference>
<gene>
    <name evidence="12" type="primary">LOC105366069</name>
</gene>
<feature type="active site" evidence="8">
    <location>
        <position position="199"/>
    </location>
</feature>
<dbReference type="GeneID" id="105366069"/>
<dbReference type="Pfam" id="PF01421">
    <property type="entry name" value="Reprolysin"/>
    <property type="match status" value="1"/>
</dbReference>
<feature type="region of interest" description="Disordered" evidence="9">
    <location>
        <begin position="1"/>
        <end position="21"/>
    </location>
</feature>
<keyword evidence="5 12" id="KW-0482">Metalloprotease</keyword>
<dbReference type="Gene3D" id="3.40.1620.60">
    <property type="match status" value="1"/>
</dbReference>
<evidence type="ECO:0000313" key="11">
    <source>
        <dbReference type="Proteomes" id="UP000695007"/>
    </source>
</evidence>
<feature type="domain" description="Peptidase M12B" evidence="10">
    <location>
        <begin position="31"/>
        <end position="238"/>
    </location>
</feature>
<evidence type="ECO:0000256" key="5">
    <source>
        <dbReference type="ARBA" id="ARBA00023049"/>
    </source>
</evidence>
<keyword evidence="11" id="KW-1185">Reference proteome</keyword>
<dbReference type="GO" id="GO:0031012">
    <property type="term" value="C:extracellular matrix"/>
    <property type="evidence" value="ECO:0007669"/>
    <property type="project" value="TreeGrafter"/>
</dbReference>
<dbReference type="PROSITE" id="PS50215">
    <property type="entry name" value="ADAM_MEPRO"/>
    <property type="match status" value="1"/>
</dbReference>
<feature type="binding site" evidence="8">
    <location>
        <position position="202"/>
    </location>
    <ligand>
        <name>Zn(2+)</name>
        <dbReference type="ChEBI" id="CHEBI:29105"/>
        <note>catalytic</note>
    </ligand>
</feature>
<evidence type="ECO:0000259" key="10">
    <source>
        <dbReference type="PROSITE" id="PS50215"/>
    </source>
</evidence>
<keyword evidence="3" id="KW-0378">Hydrolase</keyword>
<dbReference type="PANTHER" id="PTHR13723">
    <property type="entry name" value="ADAMTS A DISINTEGRIN AND METALLOPROTEASE WITH THROMBOSPONDIN MOTIFS PROTEASE"/>
    <property type="match status" value="1"/>
</dbReference>
<protein>
    <submittedName>
        <fullName evidence="12">A disintegrin and metalloproteinase with thrombospondin motifs 7</fullName>
    </submittedName>
</protein>
<keyword evidence="2 8" id="KW-0479">Metal-binding</keyword>
<dbReference type="Pfam" id="PF17771">
    <property type="entry name" value="ADAMTS_CR_2"/>
    <property type="match status" value="1"/>
</dbReference>
<name>A0AAJ6YR31_9HYME</name>
<evidence type="ECO:0000256" key="3">
    <source>
        <dbReference type="ARBA" id="ARBA00022801"/>
    </source>
</evidence>
<dbReference type="InterPro" id="IPR024079">
    <property type="entry name" value="MetalloPept_cat_dom_sf"/>
</dbReference>
<dbReference type="Gene3D" id="3.40.390.10">
    <property type="entry name" value="Collagenase (Catalytic Domain)"/>
    <property type="match status" value="1"/>
</dbReference>
<keyword evidence="1" id="KW-0645">Protease</keyword>
<dbReference type="AlphaFoldDB" id="A0AAJ6YR31"/>
<dbReference type="RefSeq" id="XP_011502685.1">
    <property type="nucleotide sequence ID" value="XM_011504383.1"/>
</dbReference>
<keyword evidence="6" id="KW-1015">Disulfide bond</keyword>
<dbReference type="GO" id="GO:0030198">
    <property type="term" value="P:extracellular matrix organization"/>
    <property type="evidence" value="ECO:0007669"/>
    <property type="project" value="TreeGrafter"/>
</dbReference>
<organism evidence="11 12">
    <name type="scientific">Ceratosolen solmsi marchali</name>
    <dbReference type="NCBI Taxonomy" id="326594"/>
    <lineage>
        <taxon>Eukaryota</taxon>
        <taxon>Metazoa</taxon>
        <taxon>Ecdysozoa</taxon>
        <taxon>Arthropoda</taxon>
        <taxon>Hexapoda</taxon>
        <taxon>Insecta</taxon>
        <taxon>Pterygota</taxon>
        <taxon>Neoptera</taxon>
        <taxon>Endopterygota</taxon>
        <taxon>Hymenoptera</taxon>
        <taxon>Apocrita</taxon>
        <taxon>Proctotrupomorpha</taxon>
        <taxon>Chalcidoidea</taxon>
        <taxon>Agaonidae</taxon>
        <taxon>Agaoninae</taxon>
        <taxon>Ceratosolen</taxon>
    </lineage>
</organism>
<evidence type="ECO:0000256" key="9">
    <source>
        <dbReference type="SAM" id="MobiDB-lite"/>
    </source>
</evidence>
<dbReference type="InterPro" id="IPR050439">
    <property type="entry name" value="ADAMTS_ADAMTS-like"/>
</dbReference>
<dbReference type="GO" id="GO:0004222">
    <property type="term" value="F:metalloendopeptidase activity"/>
    <property type="evidence" value="ECO:0007669"/>
    <property type="project" value="InterPro"/>
</dbReference>
<proteinExistence type="predicted"/>
<evidence type="ECO:0000256" key="6">
    <source>
        <dbReference type="ARBA" id="ARBA00023157"/>
    </source>
</evidence>
<evidence type="ECO:0000313" key="12">
    <source>
        <dbReference type="RefSeq" id="XP_011502685.1"/>
    </source>
</evidence>
<dbReference type="CTD" id="37619"/>
<feature type="binding site" evidence="8">
    <location>
        <position position="198"/>
    </location>
    <ligand>
        <name>Zn(2+)</name>
        <dbReference type="ChEBI" id="CHEBI:29105"/>
        <note>catalytic</note>
    </ligand>
</feature>
<dbReference type="KEGG" id="csol:105366069"/>
<evidence type="ECO:0000256" key="8">
    <source>
        <dbReference type="PROSITE-ProRule" id="PRU00276"/>
    </source>
</evidence>
<dbReference type="PANTHER" id="PTHR13723:SF294">
    <property type="entry name" value="A DISINTEGRIN AND METALLOPROTEINASE WITH THROMBOSPONDIN MOTIFS 7-LIKE PROTEIN"/>
    <property type="match status" value="1"/>
</dbReference>
<dbReference type="InterPro" id="IPR041645">
    <property type="entry name" value="ADAMTS_CR_2"/>
</dbReference>
<feature type="binding site" evidence="8">
    <location>
        <position position="208"/>
    </location>
    <ligand>
        <name>Zn(2+)</name>
        <dbReference type="ChEBI" id="CHEBI:29105"/>
        <note>catalytic</note>
    </ligand>
</feature>
<accession>A0AAJ6YR31</accession>
<keyword evidence="7" id="KW-0325">Glycoprotein</keyword>
<evidence type="ECO:0000256" key="7">
    <source>
        <dbReference type="ARBA" id="ARBA00023180"/>
    </source>
</evidence>
<keyword evidence="4 8" id="KW-0862">Zinc</keyword>
<comment type="caution">
    <text evidence="8">Lacks conserved residue(s) required for the propagation of feature annotation.</text>
</comment>
<evidence type="ECO:0000256" key="1">
    <source>
        <dbReference type="ARBA" id="ARBA00022670"/>
    </source>
</evidence>